<feature type="compositionally biased region" description="Basic and acidic residues" evidence="1">
    <location>
        <begin position="60"/>
        <end position="70"/>
    </location>
</feature>
<dbReference type="CDD" id="cd00167">
    <property type="entry name" value="SANT"/>
    <property type="match status" value="1"/>
</dbReference>
<evidence type="ECO:0000313" key="2">
    <source>
        <dbReference type="EMBL" id="RPB11812.1"/>
    </source>
</evidence>
<name>A0A3N4KR77_9PEZI</name>
<feature type="compositionally biased region" description="Polar residues" evidence="1">
    <location>
        <begin position="1"/>
        <end position="17"/>
    </location>
</feature>
<dbReference type="InParanoid" id="A0A3N4KR77"/>
<accession>A0A3N4KR77</accession>
<organism evidence="2 3">
    <name type="scientific">Morchella conica CCBAS932</name>
    <dbReference type="NCBI Taxonomy" id="1392247"/>
    <lineage>
        <taxon>Eukaryota</taxon>
        <taxon>Fungi</taxon>
        <taxon>Dikarya</taxon>
        <taxon>Ascomycota</taxon>
        <taxon>Pezizomycotina</taxon>
        <taxon>Pezizomycetes</taxon>
        <taxon>Pezizales</taxon>
        <taxon>Morchellaceae</taxon>
        <taxon>Morchella</taxon>
    </lineage>
</organism>
<dbReference type="OrthoDB" id="5375264at2759"/>
<dbReference type="STRING" id="1392247.A0A3N4KR77"/>
<gene>
    <name evidence="2" type="ORF">P167DRAFT_488746</name>
</gene>
<protein>
    <recommendedName>
        <fullName evidence="4">Myb-like domain-containing protein</fullName>
    </recommendedName>
</protein>
<proteinExistence type="predicted"/>
<feature type="region of interest" description="Disordered" evidence="1">
    <location>
        <begin position="1"/>
        <end position="70"/>
    </location>
</feature>
<sequence>MTTASPPSPITFHSPQKTPRKSRKRLASGTPAKASPAKRTAAPKPRTQASGAAPASNSGDDSRLVQLKEEGRPWQEISEIFEREGRGKVAKGSLAKRYSRLTAKLAAWEENEVDFLIQAMAEVDENRWERISAKIAELAGGGAVKKFTAVMCEQKARELAGKCAIVTTAASVASDTPEELGN</sequence>
<reference evidence="2 3" key="1">
    <citation type="journal article" date="2018" name="Nat. Ecol. Evol.">
        <title>Pezizomycetes genomes reveal the molecular basis of ectomycorrhizal truffle lifestyle.</title>
        <authorList>
            <person name="Murat C."/>
            <person name="Payen T."/>
            <person name="Noel B."/>
            <person name="Kuo A."/>
            <person name="Morin E."/>
            <person name="Chen J."/>
            <person name="Kohler A."/>
            <person name="Krizsan K."/>
            <person name="Balestrini R."/>
            <person name="Da Silva C."/>
            <person name="Montanini B."/>
            <person name="Hainaut M."/>
            <person name="Levati E."/>
            <person name="Barry K.W."/>
            <person name="Belfiori B."/>
            <person name="Cichocki N."/>
            <person name="Clum A."/>
            <person name="Dockter R.B."/>
            <person name="Fauchery L."/>
            <person name="Guy J."/>
            <person name="Iotti M."/>
            <person name="Le Tacon F."/>
            <person name="Lindquist E.A."/>
            <person name="Lipzen A."/>
            <person name="Malagnac F."/>
            <person name="Mello A."/>
            <person name="Molinier V."/>
            <person name="Miyauchi S."/>
            <person name="Poulain J."/>
            <person name="Riccioni C."/>
            <person name="Rubini A."/>
            <person name="Sitrit Y."/>
            <person name="Splivallo R."/>
            <person name="Traeger S."/>
            <person name="Wang M."/>
            <person name="Zifcakova L."/>
            <person name="Wipf D."/>
            <person name="Zambonelli A."/>
            <person name="Paolocci F."/>
            <person name="Nowrousian M."/>
            <person name="Ottonello S."/>
            <person name="Baldrian P."/>
            <person name="Spatafora J.W."/>
            <person name="Henrissat B."/>
            <person name="Nagy L.G."/>
            <person name="Aury J.M."/>
            <person name="Wincker P."/>
            <person name="Grigoriev I.V."/>
            <person name="Bonfante P."/>
            <person name="Martin F.M."/>
        </authorList>
    </citation>
    <scope>NUCLEOTIDE SEQUENCE [LARGE SCALE GENOMIC DNA]</scope>
    <source>
        <strain evidence="2 3">CCBAS932</strain>
    </source>
</reference>
<keyword evidence="3" id="KW-1185">Reference proteome</keyword>
<dbReference type="InterPro" id="IPR001005">
    <property type="entry name" value="SANT/Myb"/>
</dbReference>
<dbReference type="Proteomes" id="UP000277580">
    <property type="component" value="Unassembled WGS sequence"/>
</dbReference>
<feature type="compositionally biased region" description="Polar residues" evidence="1">
    <location>
        <begin position="47"/>
        <end position="59"/>
    </location>
</feature>
<evidence type="ECO:0000313" key="3">
    <source>
        <dbReference type="Proteomes" id="UP000277580"/>
    </source>
</evidence>
<evidence type="ECO:0000256" key="1">
    <source>
        <dbReference type="SAM" id="MobiDB-lite"/>
    </source>
</evidence>
<evidence type="ECO:0008006" key="4">
    <source>
        <dbReference type="Google" id="ProtNLM"/>
    </source>
</evidence>
<dbReference type="AlphaFoldDB" id="A0A3N4KR77"/>
<dbReference type="EMBL" id="ML119133">
    <property type="protein sequence ID" value="RPB11812.1"/>
    <property type="molecule type" value="Genomic_DNA"/>
</dbReference>